<keyword evidence="2" id="KW-0378">Hydrolase</keyword>
<dbReference type="EC" id="3.1.2.-" evidence="2"/>
<dbReference type="OrthoDB" id="9786188at2"/>
<dbReference type="PANTHER" id="PTHR30383:SF24">
    <property type="entry name" value="THIOESTERASE 1_PROTEASE 1_LYSOPHOSPHOLIPASE L1"/>
    <property type="match status" value="1"/>
</dbReference>
<reference evidence="2 3" key="1">
    <citation type="submission" date="2016-10" db="EMBL/GenBank/DDBJ databases">
        <authorList>
            <person name="de Groot N.N."/>
        </authorList>
    </citation>
    <scope>NUCLEOTIDE SEQUENCE [LARGE SCALE GENOMIC DNA]</scope>
    <source>
        <strain evidence="2">MBHS1</strain>
    </source>
</reference>
<dbReference type="SUPFAM" id="SSF52266">
    <property type="entry name" value="SGNH hydrolase"/>
    <property type="match status" value="1"/>
</dbReference>
<evidence type="ECO:0000313" key="3">
    <source>
        <dbReference type="Proteomes" id="UP000236724"/>
    </source>
</evidence>
<keyword evidence="3" id="KW-1185">Reference proteome</keyword>
<accession>A0A1H6FC49</accession>
<dbReference type="InterPro" id="IPR013830">
    <property type="entry name" value="SGNH_hydro"/>
</dbReference>
<evidence type="ECO:0000313" key="2">
    <source>
        <dbReference type="EMBL" id="SEH07223.1"/>
    </source>
</evidence>
<dbReference type="EMBL" id="FMSV02000528">
    <property type="protein sequence ID" value="SEH07223.1"/>
    <property type="molecule type" value="Genomic_DNA"/>
</dbReference>
<evidence type="ECO:0000259" key="1">
    <source>
        <dbReference type="Pfam" id="PF13472"/>
    </source>
</evidence>
<gene>
    <name evidence="2" type="primary">tesA_1</name>
    <name evidence="2" type="ORF">MBHS_03098</name>
</gene>
<dbReference type="AlphaFoldDB" id="A0A1H6FC49"/>
<dbReference type="InterPro" id="IPR051532">
    <property type="entry name" value="Ester_Hydrolysis_Enzymes"/>
</dbReference>
<dbReference type="InterPro" id="IPR036514">
    <property type="entry name" value="SGNH_hydro_sf"/>
</dbReference>
<protein>
    <submittedName>
        <fullName evidence="2">Acyl-CoA thioesterase I</fullName>
        <ecNumber evidence="2">3.1.2.-</ecNumber>
    </submittedName>
</protein>
<proteinExistence type="predicted"/>
<dbReference type="GO" id="GO:0004622">
    <property type="term" value="F:phosphatidylcholine lysophospholipase activity"/>
    <property type="evidence" value="ECO:0007669"/>
    <property type="project" value="TreeGrafter"/>
</dbReference>
<dbReference type="PANTHER" id="PTHR30383">
    <property type="entry name" value="THIOESTERASE 1/PROTEASE 1/LYSOPHOSPHOLIPASE L1"/>
    <property type="match status" value="1"/>
</dbReference>
<dbReference type="Proteomes" id="UP000236724">
    <property type="component" value="Unassembled WGS sequence"/>
</dbReference>
<feature type="domain" description="SGNH hydrolase-type esterase" evidence="1">
    <location>
        <begin position="37"/>
        <end position="187"/>
    </location>
</feature>
<dbReference type="CDD" id="cd01822">
    <property type="entry name" value="Lysophospholipase_L1_like"/>
    <property type="match status" value="1"/>
</dbReference>
<organism evidence="2 3">
    <name type="scientific">Candidatus Venteria ishoeyi</name>
    <dbReference type="NCBI Taxonomy" id="1899563"/>
    <lineage>
        <taxon>Bacteria</taxon>
        <taxon>Pseudomonadati</taxon>
        <taxon>Pseudomonadota</taxon>
        <taxon>Gammaproteobacteria</taxon>
        <taxon>Thiotrichales</taxon>
        <taxon>Thiotrichaceae</taxon>
        <taxon>Venteria</taxon>
    </lineage>
</organism>
<dbReference type="Gene3D" id="3.40.50.1110">
    <property type="entry name" value="SGNH hydrolase"/>
    <property type="match status" value="1"/>
</dbReference>
<sequence length="205" mass="22314">MNLPHLFYIYLIIFLLIGCTASPPPLKILAEDDVILAFGDSLTYGTGAQPEASYPSLLENQIQRRVINAGVPGERSGQGLARLPGLLKKHQPKLLLLCHGGNDFLQHNSDQQVVKNLRAMIQLAQQQGIEVVLIAVPKPGFFLSGADLYHDVASEFKIPIQQDIISQVLSKPHLKSDQIHPNAEGYQQLAAALAVLLSKAGAIKE</sequence>
<dbReference type="Pfam" id="PF13472">
    <property type="entry name" value="Lipase_GDSL_2"/>
    <property type="match status" value="1"/>
</dbReference>
<name>A0A1H6FC49_9GAMM</name>